<dbReference type="Pfam" id="PF03105">
    <property type="entry name" value="SPX"/>
    <property type="match status" value="1"/>
</dbReference>
<proteinExistence type="predicted"/>
<dbReference type="PANTHER" id="PTHR10783">
    <property type="entry name" value="XENOTROPIC AND POLYTROPIC RETROVIRUS RECEPTOR 1-RELATED"/>
    <property type="match status" value="1"/>
</dbReference>
<dbReference type="InterPro" id="IPR004331">
    <property type="entry name" value="SPX_dom"/>
</dbReference>
<sequence length="214" mass="25061">MKFAKYLESESIPEWRKAYINYKGLKKRLKAVDKFRKANERKAAIELDHAFQGIVDTDSDPEQGRTTTTLYKTDTNNEWRWPWNINNNNNNPNWFSENPPLHRQQSFPHSLIRRISSRFNHDDTELTRVPSQPGSIHSSATLSILDEALLHASEAERVFFAILNGELEKVSRFYDEKESEARAKLEALKIQMQLIAEYGRRLLEMGVNFIIFYI</sequence>
<dbReference type="GO" id="GO:0016036">
    <property type="term" value="P:cellular response to phosphate starvation"/>
    <property type="evidence" value="ECO:0007669"/>
    <property type="project" value="TreeGrafter"/>
</dbReference>
<evidence type="ECO:0000259" key="1">
    <source>
        <dbReference type="PROSITE" id="PS51382"/>
    </source>
</evidence>
<comment type="caution">
    <text evidence="2">The sequence shown here is derived from an EMBL/GenBank/DDBJ whole genome shotgun (WGS) entry which is preliminary data.</text>
</comment>
<name>A0AAD5K5K2_9FUNG</name>
<evidence type="ECO:0000313" key="2">
    <source>
        <dbReference type="EMBL" id="KAI9270523.1"/>
    </source>
</evidence>
<dbReference type="PANTHER" id="PTHR10783:SF103">
    <property type="entry name" value="SOLUTE CARRIER FAMILY 53 MEMBER 1"/>
    <property type="match status" value="1"/>
</dbReference>
<dbReference type="AlphaFoldDB" id="A0AAD5K5K2"/>
<dbReference type="GO" id="GO:0005886">
    <property type="term" value="C:plasma membrane"/>
    <property type="evidence" value="ECO:0007669"/>
    <property type="project" value="TreeGrafter"/>
</dbReference>
<evidence type="ECO:0000313" key="3">
    <source>
        <dbReference type="Proteomes" id="UP001209540"/>
    </source>
</evidence>
<dbReference type="EMBL" id="JAIXMP010000007">
    <property type="protein sequence ID" value="KAI9270523.1"/>
    <property type="molecule type" value="Genomic_DNA"/>
</dbReference>
<protein>
    <submittedName>
        <fullName evidence="2">SPX domain-containing protein</fullName>
    </submittedName>
</protein>
<dbReference type="GO" id="GO:0005794">
    <property type="term" value="C:Golgi apparatus"/>
    <property type="evidence" value="ECO:0007669"/>
    <property type="project" value="TreeGrafter"/>
</dbReference>
<dbReference type="PROSITE" id="PS51382">
    <property type="entry name" value="SPX"/>
    <property type="match status" value="1"/>
</dbReference>
<accession>A0AAD5K5K2</accession>
<gene>
    <name evidence="2" type="ORF">BDA99DRAFT_322899</name>
</gene>
<keyword evidence="3" id="KW-1185">Reference proteome</keyword>
<organism evidence="2 3">
    <name type="scientific">Phascolomyces articulosus</name>
    <dbReference type="NCBI Taxonomy" id="60185"/>
    <lineage>
        <taxon>Eukaryota</taxon>
        <taxon>Fungi</taxon>
        <taxon>Fungi incertae sedis</taxon>
        <taxon>Mucoromycota</taxon>
        <taxon>Mucoromycotina</taxon>
        <taxon>Mucoromycetes</taxon>
        <taxon>Mucorales</taxon>
        <taxon>Lichtheimiaceae</taxon>
        <taxon>Phascolomyces</taxon>
    </lineage>
</organism>
<dbReference type="GO" id="GO:0000822">
    <property type="term" value="F:inositol hexakisphosphate binding"/>
    <property type="evidence" value="ECO:0007669"/>
    <property type="project" value="TreeGrafter"/>
</dbReference>
<reference evidence="2" key="1">
    <citation type="journal article" date="2022" name="IScience">
        <title>Evolution of zygomycete secretomes and the origins of terrestrial fungal ecologies.</title>
        <authorList>
            <person name="Chang Y."/>
            <person name="Wang Y."/>
            <person name="Mondo S."/>
            <person name="Ahrendt S."/>
            <person name="Andreopoulos W."/>
            <person name="Barry K."/>
            <person name="Beard J."/>
            <person name="Benny G.L."/>
            <person name="Blankenship S."/>
            <person name="Bonito G."/>
            <person name="Cuomo C."/>
            <person name="Desiro A."/>
            <person name="Gervers K.A."/>
            <person name="Hundley H."/>
            <person name="Kuo A."/>
            <person name="LaButti K."/>
            <person name="Lang B.F."/>
            <person name="Lipzen A."/>
            <person name="O'Donnell K."/>
            <person name="Pangilinan J."/>
            <person name="Reynolds N."/>
            <person name="Sandor L."/>
            <person name="Smith M.E."/>
            <person name="Tsang A."/>
            <person name="Grigoriev I.V."/>
            <person name="Stajich J.E."/>
            <person name="Spatafora J.W."/>
        </authorList>
    </citation>
    <scope>NUCLEOTIDE SEQUENCE</scope>
    <source>
        <strain evidence="2">RSA 2281</strain>
    </source>
</reference>
<feature type="domain" description="SPX" evidence="1">
    <location>
        <begin position="1"/>
        <end position="214"/>
    </location>
</feature>
<dbReference type="GO" id="GO:0006817">
    <property type="term" value="P:phosphate ion transport"/>
    <property type="evidence" value="ECO:0007669"/>
    <property type="project" value="TreeGrafter"/>
</dbReference>
<dbReference type="Proteomes" id="UP001209540">
    <property type="component" value="Unassembled WGS sequence"/>
</dbReference>
<reference evidence="2" key="2">
    <citation type="submission" date="2023-02" db="EMBL/GenBank/DDBJ databases">
        <authorList>
            <consortium name="DOE Joint Genome Institute"/>
            <person name="Mondo S.J."/>
            <person name="Chang Y."/>
            <person name="Wang Y."/>
            <person name="Ahrendt S."/>
            <person name="Andreopoulos W."/>
            <person name="Barry K."/>
            <person name="Beard J."/>
            <person name="Benny G.L."/>
            <person name="Blankenship S."/>
            <person name="Bonito G."/>
            <person name="Cuomo C."/>
            <person name="Desiro A."/>
            <person name="Gervers K.A."/>
            <person name="Hundley H."/>
            <person name="Kuo A."/>
            <person name="LaButti K."/>
            <person name="Lang B.F."/>
            <person name="Lipzen A."/>
            <person name="O'Donnell K."/>
            <person name="Pangilinan J."/>
            <person name="Reynolds N."/>
            <person name="Sandor L."/>
            <person name="Smith M.W."/>
            <person name="Tsang A."/>
            <person name="Grigoriev I.V."/>
            <person name="Stajich J.E."/>
            <person name="Spatafora J.W."/>
        </authorList>
    </citation>
    <scope>NUCLEOTIDE SEQUENCE</scope>
    <source>
        <strain evidence="2">RSA 2281</strain>
    </source>
</reference>